<keyword evidence="8" id="KW-1185">Reference proteome</keyword>
<feature type="transmembrane region" description="Helical" evidence="5">
    <location>
        <begin position="88"/>
        <end position="108"/>
    </location>
</feature>
<keyword evidence="3 5" id="KW-1133">Transmembrane helix</keyword>
<name>A0A838WX59_9CORY</name>
<dbReference type="AlphaFoldDB" id="A0A838WX59"/>
<dbReference type="EMBL" id="JACEOR010000642">
    <property type="protein sequence ID" value="MBA4506324.1"/>
    <property type="molecule type" value="Genomic_DNA"/>
</dbReference>
<organism evidence="7 8">
    <name type="scientific">Corynebacterium sanguinis</name>
    <dbReference type="NCBI Taxonomy" id="2594913"/>
    <lineage>
        <taxon>Bacteria</taxon>
        <taxon>Bacillati</taxon>
        <taxon>Actinomycetota</taxon>
        <taxon>Actinomycetes</taxon>
        <taxon>Mycobacteriales</taxon>
        <taxon>Corynebacteriaceae</taxon>
        <taxon>Corynebacterium</taxon>
    </lineage>
</organism>
<protein>
    <submittedName>
        <fullName evidence="7">Cation:proton antiporter</fullName>
    </submittedName>
</protein>
<gene>
    <name evidence="7" type="ORF">H0H28_13615</name>
</gene>
<dbReference type="GO" id="GO:1902600">
    <property type="term" value="P:proton transmembrane transport"/>
    <property type="evidence" value="ECO:0007669"/>
    <property type="project" value="InterPro"/>
</dbReference>
<dbReference type="InterPro" id="IPR006153">
    <property type="entry name" value="Cation/H_exchanger_TM"/>
</dbReference>
<comment type="subcellular location">
    <subcellularLocation>
        <location evidence="1">Membrane</location>
        <topology evidence="1">Multi-pass membrane protein</topology>
    </subcellularLocation>
</comment>
<evidence type="ECO:0000256" key="2">
    <source>
        <dbReference type="ARBA" id="ARBA00022692"/>
    </source>
</evidence>
<evidence type="ECO:0000259" key="6">
    <source>
        <dbReference type="Pfam" id="PF00999"/>
    </source>
</evidence>
<dbReference type="GO" id="GO:0015297">
    <property type="term" value="F:antiporter activity"/>
    <property type="evidence" value="ECO:0007669"/>
    <property type="project" value="InterPro"/>
</dbReference>
<keyword evidence="4 5" id="KW-0472">Membrane</keyword>
<feature type="transmembrane region" description="Helical" evidence="5">
    <location>
        <begin position="43"/>
        <end position="67"/>
    </location>
</feature>
<sequence length="145" mass="16022">MTAEDRLTGHSFWETVELLFTGVAFGLIGMSVRDALDTAGTHIWQAVQVGVVLSVVAFAVRFVWMWVLYKLNEKKHHTNVSPLRLQEVLLMAWAGMRGLVTLALVLAIPASATSYHHELSVIALTVLTCTMVVPGLLLPWLVDKL</sequence>
<proteinExistence type="predicted"/>
<evidence type="ECO:0000256" key="5">
    <source>
        <dbReference type="SAM" id="Phobius"/>
    </source>
</evidence>
<keyword evidence="2 5" id="KW-0812">Transmembrane</keyword>
<feature type="domain" description="Cation/H+ exchanger transmembrane" evidence="6">
    <location>
        <begin position="10"/>
        <end position="143"/>
    </location>
</feature>
<feature type="transmembrane region" description="Helical" evidence="5">
    <location>
        <begin position="12"/>
        <end position="31"/>
    </location>
</feature>
<reference evidence="7 8" key="1">
    <citation type="submission" date="2020-07" db="EMBL/GenBank/DDBJ databases">
        <authorList>
            <person name="Khare M."/>
        </authorList>
    </citation>
    <scope>NUCLEOTIDE SEQUENCE [LARGE SCALE GENOMIC DNA]</scope>
    <source>
        <strain evidence="7 8">P8776</strain>
    </source>
</reference>
<evidence type="ECO:0000313" key="7">
    <source>
        <dbReference type="EMBL" id="MBA4506324.1"/>
    </source>
</evidence>
<evidence type="ECO:0000256" key="3">
    <source>
        <dbReference type="ARBA" id="ARBA00022989"/>
    </source>
</evidence>
<feature type="transmembrane region" description="Helical" evidence="5">
    <location>
        <begin position="120"/>
        <end position="142"/>
    </location>
</feature>
<evidence type="ECO:0000256" key="4">
    <source>
        <dbReference type="ARBA" id="ARBA00023136"/>
    </source>
</evidence>
<comment type="caution">
    <text evidence="7">The sequence shown here is derived from an EMBL/GenBank/DDBJ whole genome shotgun (WGS) entry which is preliminary data.</text>
</comment>
<dbReference type="Proteomes" id="UP000580709">
    <property type="component" value="Unassembled WGS sequence"/>
</dbReference>
<dbReference type="Pfam" id="PF00999">
    <property type="entry name" value="Na_H_Exchanger"/>
    <property type="match status" value="1"/>
</dbReference>
<dbReference type="GO" id="GO:0016020">
    <property type="term" value="C:membrane"/>
    <property type="evidence" value="ECO:0007669"/>
    <property type="project" value="UniProtKB-SubCell"/>
</dbReference>
<evidence type="ECO:0000313" key="8">
    <source>
        <dbReference type="Proteomes" id="UP000580709"/>
    </source>
</evidence>
<evidence type="ECO:0000256" key="1">
    <source>
        <dbReference type="ARBA" id="ARBA00004141"/>
    </source>
</evidence>
<accession>A0A838WX59</accession>
<feature type="non-terminal residue" evidence="7">
    <location>
        <position position="145"/>
    </location>
</feature>